<dbReference type="InterPro" id="IPR011330">
    <property type="entry name" value="Glyco_hydro/deAcase_b/a-brl"/>
</dbReference>
<accession>A0A4R5KWX5</accession>
<keyword evidence="5" id="KW-1185">Reference proteome</keyword>
<dbReference type="Proteomes" id="UP000295636">
    <property type="component" value="Unassembled WGS sequence"/>
</dbReference>
<reference evidence="4 5" key="1">
    <citation type="submission" date="2019-03" db="EMBL/GenBank/DDBJ databases">
        <title>This is whole genome sequence of Paenibacillus sp MS74 strain.</title>
        <authorList>
            <person name="Trinh H.N."/>
        </authorList>
    </citation>
    <scope>NUCLEOTIDE SEQUENCE [LARGE SCALE GENOMIC DNA]</scope>
    <source>
        <strain evidence="4 5">MS74</strain>
    </source>
</reference>
<dbReference type="SUPFAM" id="SSF88713">
    <property type="entry name" value="Glycoside hydrolase/deacetylase"/>
    <property type="match status" value="1"/>
</dbReference>
<proteinExistence type="predicted"/>
<keyword evidence="1" id="KW-0732">Signal</keyword>
<protein>
    <submittedName>
        <fullName evidence="4">DUF2334 domain-containing protein</fullName>
    </submittedName>
</protein>
<dbReference type="OrthoDB" id="2339428at2"/>
<dbReference type="InterPro" id="IPR018763">
    <property type="entry name" value="DUF2334"/>
</dbReference>
<gene>
    <name evidence="4" type="ORF">E1757_02510</name>
</gene>
<dbReference type="InterPro" id="IPR013517">
    <property type="entry name" value="FG-GAP"/>
</dbReference>
<dbReference type="EMBL" id="SMRT01000001">
    <property type="protein sequence ID" value="TDG00524.1"/>
    <property type="molecule type" value="Genomic_DNA"/>
</dbReference>
<dbReference type="GO" id="GO:0005975">
    <property type="term" value="P:carbohydrate metabolic process"/>
    <property type="evidence" value="ECO:0007669"/>
    <property type="project" value="InterPro"/>
</dbReference>
<sequence length="650" mass="72840">MEFDHFLAAKRGAHHNVTRLLKSKWSKFVLSVLVICSLFTAYRIITVEGETSNPRFVLMRLEDIGPGGQYATLEQLGKLRTVLEYLREQHVNYHLAVIPRWIDITADGTRYDVALDQPDSAYAEAYRKLLRQAVQNGATLGMHGYTHQVGNIRRDDGHQESGIGNEFNEPGEDGTLTSSFAEPRLKEGLAIFQNAGLRPRFWEAPHYRSTPEQDELFRNYFGLHYQADVQTNRNSPVAQYRTERNTGYGQPSLGAAYVPTPFDYIPYNKDEKLITERVGKTNHIGSFFYHPFLEFKQLIPVKDKDGEPVIRDGLPEFRYPDQDKSLLQKLVKSLKAKGYAFYSIQDYVPFTPAQSLRIHTAGQQEKLMIGDVTGNGQSDLVVWDTKTGTISVTAGSFTGMRNEPQGSPVIWARIPYANGAVAALDPGHAAGRKGLWVLAPNGKLELYESDGERFLLKKSWKTAPHSCSNLYVLPQSGGDTVLAGLSEDRKSLYGYVVSKDDLKPARPYRFKSELTGGMQVRTLDEGTQALFYARSGAVSGIELNLDKAAMAWKMKKTELNIPSEDGEIRFGDFNGDGKEDIVRWNSTLKRFTVYLRKEDNNYELLSVFGPWGKPGSKLIIADLDGNGKSDLALIDRQGGYIDTALSFESN</sequence>
<dbReference type="InterPro" id="IPR028994">
    <property type="entry name" value="Integrin_alpha_N"/>
</dbReference>
<evidence type="ECO:0000256" key="3">
    <source>
        <dbReference type="SAM" id="Phobius"/>
    </source>
</evidence>
<dbReference type="AlphaFoldDB" id="A0A4R5KWX5"/>
<keyword evidence="3" id="KW-1133">Transmembrane helix</keyword>
<organism evidence="4 5">
    <name type="scientific">Paenibacillus piri</name>
    <dbReference type="NCBI Taxonomy" id="2547395"/>
    <lineage>
        <taxon>Bacteria</taxon>
        <taxon>Bacillati</taxon>
        <taxon>Bacillota</taxon>
        <taxon>Bacilli</taxon>
        <taxon>Bacillales</taxon>
        <taxon>Paenibacillaceae</taxon>
        <taxon>Paenibacillus</taxon>
    </lineage>
</organism>
<dbReference type="Pfam" id="PF13517">
    <property type="entry name" value="FG-GAP_3"/>
    <property type="match status" value="1"/>
</dbReference>
<evidence type="ECO:0000256" key="1">
    <source>
        <dbReference type="ARBA" id="ARBA00022729"/>
    </source>
</evidence>
<dbReference type="Pfam" id="PF10096">
    <property type="entry name" value="DUF2334"/>
    <property type="match status" value="1"/>
</dbReference>
<name>A0A4R5KWX5_9BACL</name>
<keyword evidence="3" id="KW-0812">Transmembrane</keyword>
<keyword evidence="3" id="KW-0472">Membrane</keyword>
<comment type="caution">
    <text evidence="4">The sequence shown here is derived from an EMBL/GenBank/DDBJ whole genome shotgun (WGS) entry which is preliminary data.</text>
</comment>
<evidence type="ECO:0000313" key="4">
    <source>
        <dbReference type="EMBL" id="TDG00524.1"/>
    </source>
</evidence>
<evidence type="ECO:0000313" key="5">
    <source>
        <dbReference type="Proteomes" id="UP000295636"/>
    </source>
</evidence>
<feature type="region of interest" description="Disordered" evidence="2">
    <location>
        <begin position="149"/>
        <end position="178"/>
    </location>
</feature>
<feature type="transmembrane region" description="Helical" evidence="3">
    <location>
        <begin position="28"/>
        <end position="45"/>
    </location>
</feature>
<evidence type="ECO:0000256" key="2">
    <source>
        <dbReference type="SAM" id="MobiDB-lite"/>
    </source>
</evidence>
<dbReference type="Gene3D" id="3.20.20.370">
    <property type="entry name" value="Glycoside hydrolase/deacetylase"/>
    <property type="match status" value="1"/>
</dbReference>
<dbReference type="SUPFAM" id="SSF69318">
    <property type="entry name" value="Integrin alpha N-terminal domain"/>
    <property type="match status" value="1"/>
</dbReference>